<dbReference type="EMBL" id="JBDZYD010000002">
    <property type="protein sequence ID" value="MEQ0558724.1"/>
    <property type="molecule type" value="Genomic_DNA"/>
</dbReference>
<dbReference type="InterPro" id="IPR029068">
    <property type="entry name" value="Glyas_Bleomycin-R_OHBP_Dase"/>
</dbReference>
<keyword evidence="3" id="KW-1185">Reference proteome</keyword>
<sequence length="264" mass="27751">MTIDGFHHTGVVTRDLDGLAARYTALGFAVSPRSRHLLSPEPGSPPVPGCTANQCVYLGNAYIELLGILDETSPDPWHSRTMGTGFRLLNFETPDAAAAAEALASAGVPASGVLDLERDVRTPDGVRTLRARAVHLDPRRTPEGYVGVAQHLTRDHVRGVAHPNGARRLAAVRISAADTDFDAIVDRYARLLGLPSAPPGPIAVLPAGDARLEIVRGPVSRLEAMTIAVADLAHARRTVEAGGTPVTATGSGFCAGCLFFEETA</sequence>
<dbReference type="Pfam" id="PF13468">
    <property type="entry name" value="Glyoxalase_3"/>
    <property type="match status" value="1"/>
</dbReference>
<proteinExistence type="predicted"/>
<dbReference type="Gene3D" id="3.10.180.10">
    <property type="entry name" value="2,3-Dihydroxybiphenyl 1,2-Dioxygenase, domain 1"/>
    <property type="match status" value="1"/>
</dbReference>
<dbReference type="RefSeq" id="WP_348948268.1">
    <property type="nucleotide sequence ID" value="NZ_JBDZYD010000002.1"/>
</dbReference>
<feature type="domain" description="Glyoxalase-like" evidence="1">
    <location>
        <begin position="6"/>
        <end position="192"/>
    </location>
</feature>
<evidence type="ECO:0000313" key="2">
    <source>
        <dbReference type="EMBL" id="MEQ0558724.1"/>
    </source>
</evidence>
<reference evidence="2 3" key="1">
    <citation type="submission" date="2024-05" db="EMBL/GenBank/DDBJ databases">
        <authorList>
            <person name="Zhao H."/>
            <person name="Xu Y."/>
            <person name="Lin S."/>
            <person name="Spain J.C."/>
            <person name="Zhou N.-Y."/>
        </authorList>
    </citation>
    <scope>NUCLEOTIDE SEQUENCE [LARGE SCALE GENOMIC DNA]</scope>
    <source>
        <strain evidence="2 3">NEAU-NG30</strain>
    </source>
</reference>
<evidence type="ECO:0000259" key="1">
    <source>
        <dbReference type="Pfam" id="PF13468"/>
    </source>
</evidence>
<evidence type="ECO:0000313" key="3">
    <source>
        <dbReference type="Proteomes" id="UP001440984"/>
    </source>
</evidence>
<protein>
    <submittedName>
        <fullName evidence="2">VOC family protein</fullName>
    </submittedName>
</protein>
<comment type="caution">
    <text evidence="2">The sequence shown here is derived from an EMBL/GenBank/DDBJ whole genome shotgun (WGS) entry which is preliminary data.</text>
</comment>
<accession>A0ABV0L8T8</accession>
<name>A0ABV0L8T8_9PSEU</name>
<dbReference type="SUPFAM" id="SSF54593">
    <property type="entry name" value="Glyoxalase/Bleomycin resistance protein/Dihydroxybiphenyl dioxygenase"/>
    <property type="match status" value="1"/>
</dbReference>
<organism evidence="2 3">
    <name type="scientific">Amycolatopsis melonis</name>
    <dbReference type="NCBI Taxonomy" id="3156488"/>
    <lineage>
        <taxon>Bacteria</taxon>
        <taxon>Bacillati</taxon>
        <taxon>Actinomycetota</taxon>
        <taxon>Actinomycetes</taxon>
        <taxon>Pseudonocardiales</taxon>
        <taxon>Pseudonocardiaceae</taxon>
        <taxon>Amycolatopsis</taxon>
    </lineage>
</organism>
<dbReference type="Proteomes" id="UP001440984">
    <property type="component" value="Unassembled WGS sequence"/>
</dbReference>
<gene>
    <name evidence="2" type="ORF">ABJI51_06565</name>
</gene>
<dbReference type="InterPro" id="IPR025870">
    <property type="entry name" value="Glyoxalase-like_dom"/>
</dbReference>